<evidence type="ECO:0008006" key="4">
    <source>
        <dbReference type="Google" id="ProtNLM"/>
    </source>
</evidence>
<protein>
    <recommendedName>
        <fullName evidence="4">Type IV pilin</fullName>
    </recommendedName>
</protein>
<dbReference type="EMBL" id="RCOS01000007">
    <property type="protein sequence ID" value="RSN79014.1"/>
    <property type="molecule type" value="Genomic_DNA"/>
</dbReference>
<comment type="caution">
    <text evidence="2">The sequence shown here is derived from an EMBL/GenBank/DDBJ whole genome shotgun (WGS) entry which is preliminary data.</text>
</comment>
<proteinExistence type="predicted"/>
<accession>A0A429GZ07</accession>
<reference evidence="2 3" key="1">
    <citation type="submission" date="2018-10" db="EMBL/GenBank/DDBJ databases">
        <title>Co-occurring genomic capacity for anaerobic methane metabolism and dissimilatory sulfite reduction discovered in the Korarchaeota.</title>
        <authorList>
            <person name="Mckay L.J."/>
            <person name="Dlakic M."/>
            <person name="Fields M.W."/>
            <person name="Delmont T.O."/>
            <person name="Eren A.M."/>
            <person name="Jay Z.J."/>
            <person name="Klingelsmith K.B."/>
            <person name="Rusch D.B."/>
            <person name="Inskeep W.P."/>
        </authorList>
    </citation>
    <scope>NUCLEOTIDE SEQUENCE [LARGE SCALE GENOMIC DNA]</scope>
    <source>
        <strain evidence="2 3">MDKW</strain>
    </source>
</reference>
<evidence type="ECO:0000313" key="2">
    <source>
        <dbReference type="EMBL" id="RSN79014.1"/>
    </source>
</evidence>
<evidence type="ECO:0000313" key="3">
    <source>
        <dbReference type="Proteomes" id="UP000277582"/>
    </source>
</evidence>
<name>A0A429GZ07_9CREN</name>
<gene>
    <name evidence="2" type="ORF">D6D85_00320</name>
</gene>
<organism evidence="2 3">
    <name type="scientific">Candidatus Methanodesulfokora washburnensis</name>
    <dbReference type="NCBI Taxonomy" id="2478471"/>
    <lineage>
        <taxon>Archaea</taxon>
        <taxon>Thermoproteota</taxon>
        <taxon>Candidatus Korarchaeia</taxon>
        <taxon>Candidatus Korarchaeia incertae sedis</taxon>
        <taxon>Candidatus Methanodesulfokora</taxon>
    </lineage>
</organism>
<dbReference type="Proteomes" id="UP000277582">
    <property type="component" value="Unassembled WGS sequence"/>
</dbReference>
<feature type="transmembrane region" description="Helical" evidence="1">
    <location>
        <begin position="12"/>
        <end position="31"/>
    </location>
</feature>
<keyword evidence="1" id="KW-0472">Membrane</keyword>
<sequence>MKLGVSRSGISRVLTEIIIMVIAVTLALLIFSPLSNYLFGSIGNLPKTPSQEFRIISVGMKQGSITVYLQNMKGDVAVTKDDFIVIVDGTKCSILSVDHGLWKKGDVISVKAQTDANIHASHHIEVFVKEFSTVQHYIYYGG</sequence>
<keyword evidence="1" id="KW-1133">Transmembrane helix</keyword>
<dbReference type="AlphaFoldDB" id="A0A429GZ07"/>
<keyword evidence="3" id="KW-1185">Reference proteome</keyword>
<evidence type="ECO:0000256" key="1">
    <source>
        <dbReference type="SAM" id="Phobius"/>
    </source>
</evidence>
<dbReference type="RefSeq" id="WP_125670043.1">
    <property type="nucleotide sequence ID" value="NZ_RCOS01000007.1"/>
</dbReference>
<keyword evidence="1" id="KW-0812">Transmembrane</keyword>